<dbReference type="GO" id="GO:0016301">
    <property type="term" value="F:kinase activity"/>
    <property type="evidence" value="ECO:0007669"/>
    <property type="project" value="UniProtKB-KW"/>
</dbReference>
<dbReference type="Proteomes" id="UP000327157">
    <property type="component" value="Chromosome 15"/>
</dbReference>
<gene>
    <name evidence="1" type="ORF">D8674_015104</name>
</gene>
<organism evidence="1 2">
    <name type="scientific">Pyrus ussuriensis x Pyrus communis</name>
    <dbReference type="NCBI Taxonomy" id="2448454"/>
    <lineage>
        <taxon>Eukaryota</taxon>
        <taxon>Viridiplantae</taxon>
        <taxon>Streptophyta</taxon>
        <taxon>Embryophyta</taxon>
        <taxon>Tracheophyta</taxon>
        <taxon>Spermatophyta</taxon>
        <taxon>Magnoliopsida</taxon>
        <taxon>eudicotyledons</taxon>
        <taxon>Gunneridae</taxon>
        <taxon>Pentapetalae</taxon>
        <taxon>rosids</taxon>
        <taxon>fabids</taxon>
        <taxon>Rosales</taxon>
        <taxon>Rosaceae</taxon>
        <taxon>Amygdaloideae</taxon>
        <taxon>Maleae</taxon>
        <taxon>Pyrus</taxon>
    </lineage>
</organism>
<comment type="caution">
    <text evidence="1">The sequence shown here is derived from an EMBL/GenBank/DDBJ whole genome shotgun (WGS) entry which is preliminary data.</text>
</comment>
<dbReference type="GO" id="GO:0030246">
    <property type="term" value="F:carbohydrate binding"/>
    <property type="evidence" value="ECO:0007669"/>
    <property type="project" value="UniProtKB-KW"/>
</dbReference>
<evidence type="ECO:0000313" key="1">
    <source>
        <dbReference type="EMBL" id="KAB2619235.1"/>
    </source>
</evidence>
<dbReference type="AlphaFoldDB" id="A0A5N5GUC4"/>
<keyword evidence="1" id="KW-0808">Transferase</keyword>
<keyword evidence="1" id="KW-0418">Kinase</keyword>
<reference evidence="1 2" key="3">
    <citation type="submission" date="2019-11" db="EMBL/GenBank/DDBJ databases">
        <title>A de novo genome assembly of a pear dwarfing rootstock.</title>
        <authorList>
            <person name="Wang F."/>
            <person name="Wang J."/>
            <person name="Li S."/>
            <person name="Zhang Y."/>
            <person name="Fang M."/>
            <person name="Ma L."/>
            <person name="Zhao Y."/>
            <person name="Jiang S."/>
        </authorList>
    </citation>
    <scope>NUCLEOTIDE SEQUENCE [LARGE SCALE GENOMIC DNA]</scope>
    <source>
        <strain evidence="1">S2</strain>
        <tissue evidence="1">Leaf</tissue>
    </source>
</reference>
<accession>A0A5N5GUC4</accession>
<reference evidence="1 2" key="1">
    <citation type="submission" date="2019-09" db="EMBL/GenBank/DDBJ databases">
        <authorList>
            <person name="Ou C."/>
        </authorList>
    </citation>
    <scope>NUCLEOTIDE SEQUENCE [LARGE SCALE GENOMIC DNA]</scope>
    <source>
        <strain evidence="1">S2</strain>
        <tissue evidence="1">Leaf</tissue>
    </source>
</reference>
<keyword evidence="1" id="KW-0430">Lectin</keyword>
<reference evidence="2" key="2">
    <citation type="submission" date="2019-10" db="EMBL/GenBank/DDBJ databases">
        <title>A de novo genome assembly of a pear dwarfing rootstock.</title>
        <authorList>
            <person name="Wang F."/>
            <person name="Wang J."/>
            <person name="Li S."/>
            <person name="Zhang Y."/>
            <person name="Fang M."/>
            <person name="Ma L."/>
            <person name="Zhao Y."/>
            <person name="Jiang S."/>
        </authorList>
    </citation>
    <scope>NUCLEOTIDE SEQUENCE [LARGE SCALE GENOMIC DNA]</scope>
</reference>
<evidence type="ECO:0000313" key="2">
    <source>
        <dbReference type="Proteomes" id="UP000327157"/>
    </source>
</evidence>
<keyword evidence="2" id="KW-1185">Reference proteome</keyword>
<keyword evidence="1" id="KW-0675">Receptor</keyword>
<proteinExistence type="predicted"/>
<protein>
    <submittedName>
        <fullName evidence="1">G-type lectin S-receptor-like serine/threonine-protein kinase</fullName>
    </submittedName>
</protein>
<dbReference type="EMBL" id="SMOL01000401">
    <property type="protein sequence ID" value="KAB2619235.1"/>
    <property type="molecule type" value="Genomic_DNA"/>
</dbReference>
<sequence length="80" mass="9317">MDFEILFHKIQNHHLFLVNLPEDEEGGVQGSNRTAVVLRGLESRMLRGERWDRVGIRSIAAKWDWEEEGSNLVWRRSKGG</sequence>
<name>A0A5N5GUC4_9ROSA</name>